<feature type="binding site" evidence="13">
    <location>
        <begin position="25"/>
        <end position="26"/>
    </location>
    <ligand>
        <name>phosphoenolpyruvate</name>
        <dbReference type="ChEBI" id="CHEBI:58702"/>
    </ligand>
</feature>
<accession>A0A0D8HIV6</accession>
<evidence type="ECO:0000256" key="12">
    <source>
        <dbReference type="ARBA" id="ARBA00047527"/>
    </source>
</evidence>
<dbReference type="GO" id="GO:0008760">
    <property type="term" value="F:UDP-N-acetylglucosamine 1-carboxyvinyltransferase activity"/>
    <property type="evidence" value="ECO:0007669"/>
    <property type="project" value="UniProtKB-UniRule"/>
</dbReference>
<dbReference type="SUPFAM" id="SSF55205">
    <property type="entry name" value="EPT/RTPC-like"/>
    <property type="match status" value="1"/>
</dbReference>
<evidence type="ECO:0000256" key="2">
    <source>
        <dbReference type="ARBA" id="ARBA00004752"/>
    </source>
</evidence>
<keyword evidence="5 13" id="KW-0808">Transferase</keyword>
<protein>
    <recommendedName>
        <fullName evidence="13">UDP-N-acetylglucosamine 1-carboxyvinyltransferase</fullName>
        <ecNumber evidence="13">2.5.1.7</ecNumber>
    </recommendedName>
    <alternativeName>
        <fullName evidence="13">Enoylpyruvate transferase</fullName>
    </alternativeName>
    <alternativeName>
        <fullName evidence="13">UDP-N-acetylglucosamine enolpyruvyl transferase</fullName>
        <shortName evidence="13">EPT</shortName>
    </alternativeName>
</protein>
<dbReference type="GO" id="GO:0008360">
    <property type="term" value="P:regulation of cell shape"/>
    <property type="evidence" value="ECO:0007669"/>
    <property type="project" value="UniProtKB-KW"/>
</dbReference>
<dbReference type="OrthoDB" id="9803760at2"/>
<keyword evidence="3 13" id="KW-0963">Cytoplasm</keyword>
<feature type="domain" description="Enolpyruvate transferase" evidence="14">
    <location>
        <begin position="11"/>
        <end position="405"/>
    </location>
</feature>
<dbReference type="PANTHER" id="PTHR43783:SF1">
    <property type="entry name" value="UDP-N-ACETYLGLUCOSAMINE 1-CARBOXYVINYLTRANSFERASE"/>
    <property type="match status" value="1"/>
</dbReference>
<dbReference type="PATRIC" id="fig|1280514.3.peg.1642"/>
<dbReference type="GO" id="GO:0019277">
    <property type="term" value="P:UDP-N-acetylgalactosamine biosynthetic process"/>
    <property type="evidence" value="ECO:0007669"/>
    <property type="project" value="InterPro"/>
</dbReference>
<sequence>MANESYFRVLGGQSLSGEFLVQGAKNAVLKEMAATILATGEHHFYNVPRIVDVEIMAELLLSMGIKSEWASIDHLVISTPSADDILPLADYELVEKIRASITVLGPLIARLGKAKISMPGGDDFGHRPIDMHLEALSELGVKFTSSHGYIEAEAPSLSSNEISLEFPSHTGTDNVLMAAVLTPGHTIINNAAREPEVIDLGMMLNSMGAHISGLGTSTITVDGVEQLRPANHIVVPDRIDAATAIAAVAMNRGEVMIRRARLAHMEMLVRKLKDTGLDFQIDNDGFVVKASRRLNAVNIATLPYPGIATDYLPLLVSMLACADGDSIVTENLFSGRFKYVDELRRLGANMTTSGHHVAIHGVAFLSGAPVKATDIRAGAALLVAATAAEGETRVIGASHIQRGYQFLAKRLSDLGASVELVEESKSA</sequence>
<evidence type="ECO:0000256" key="8">
    <source>
        <dbReference type="ARBA" id="ARBA00023306"/>
    </source>
</evidence>
<keyword evidence="16" id="KW-1185">Reference proteome</keyword>
<evidence type="ECO:0000259" key="14">
    <source>
        <dbReference type="Pfam" id="PF00275"/>
    </source>
</evidence>
<dbReference type="Gene3D" id="3.65.10.10">
    <property type="entry name" value="Enolpyruvate transferase domain"/>
    <property type="match status" value="2"/>
</dbReference>
<proteinExistence type="inferred from homology"/>
<comment type="subcellular location">
    <subcellularLocation>
        <location evidence="1 13">Cytoplasm</location>
    </subcellularLocation>
</comment>
<dbReference type="NCBIfam" id="NF006873">
    <property type="entry name" value="PRK09369.1"/>
    <property type="match status" value="1"/>
</dbReference>
<evidence type="ECO:0000313" key="16">
    <source>
        <dbReference type="Proteomes" id="UP000032360"/>
    </source>
</evidence>
<dbReference type="InterPro" id="IPR005750">
    <property type="entry name" value="UDP_GlcNAc_COvinyl_MurA"/>
</dbReference>
<dbReference type="AlphaFoldDB" id="A0A0D8HIV6"/>
<comment type="caution">
    <text evidence="13">Lacks conserved residue(s) required for the propagation of feature annotation.</text>
</comment>
<evidence type="ECO:0000256" key="1">
    <source>
        <dbReference type="ARBA" id="ARBA00004496"/>
    </source>
</evidence>
<dbReference type="PANTHER" id="PTHR43783">
    <property type="entry name" value="UDP-N-ACETYLGLUCOSAMINE 1-CARBOXYVINYLTRANSFERASE"/>
    <property type="match status" value="1"/>
</dbReference>
<evidence type="ECO:0000256" key="11">
    <source>
        <dbReference type="ARBA" id="ARBA00038367"/>
    </source>
</evidence>
<dbReference type="Proteomes" id="UP000032360">
    <property type="component" value="Unassembled WGS sequence"/>
</dbReference>
<evidence type="ECO:0000256" key="6">
    <source>
        <dbReference type="ARBA" id="ARBA00022960"/>
    </source>
</evidence>
<evidence type="ECO:0000256" key="3">
    <source>
        <dbReference type="ARBA" id="ARBA00022490"/>
    </source>
</evidence>
<keyword evidence="9 13" id="KW-0961">Cell wall biogenesis/degradation</keyword>
<comment type="pathway">
    <text evidence="2 13">Cell wall biogenesis; peptidoglycan biosynthesis.</text>
</comment>
<evidence type="ECO:0000256" key="4">
    <source>
        <dbReference type="ARBA" id="ARBA00022618"/>
    </source>
</evidence>
<comment type="similarity">
    <text evidence="11 13">Belongs to the EPSP synthase family. MurA subfamily.</text>
</comment>
<dbReference type="HAMAP" id="MF_00111">
    <property type="entry name" value="MurA"/>
    <property type="match status" value="1"/>
</dbReference>
<keyword evidence="4 13" id="KW-0132">Cell division</keyword>
<comment type="caution">
    <text evidence="15">The sequence shown here is derived from an EMBL/GenBank/DDBJ whole genome shotgun (WGS) entry which is preliminary data.</text>
</comment>
<keyword evidence="8 13" id="KW-0131">Cell cycle</keyword>
<dbReference type="GO" id="GO:0051301">
    <property type="term" value="P:cell division"/>
    <property type="evidence" value="ECO:0007669"/>
    <property type="project" value="UniProtKB-KW"/>
</dbReference>
<keyword evidence="6 13" id="KW-0133">Cell shape</keyword>
<dbReference type="CDD" id="cd01555">
    <property type="entry name" value="UdpNAET"/>
    <property type="match status" value="1"/>
</dbReference>
<reference evidence="15 16" key="1">
    <citation type="submission" date="2015-01" db="EMBL/GenBank/DDBJ databases">
        <title>Draft genome of the acidophilic iron oxidizer Acidithrix ferrooxidans strain Py-F3.</title>
        <authorList>
            <person name="Poehlein A."/>
            <person name="Eisen S."/>
            <person name="Schloemann M."/>
            <person name="Johnson B.D."/>
            <person name="Daniel R."/>
            <person name="Muehling M."/>
        </authorList>
    </citation>
    <scope>NUCLEOTIDE SEQUENCE [LARGE SCALE GENOMIC DNA]</scope>
    <source>
        <strain evidence="15 16">Py-F3</strain>
    </source>
</reference>
<dbReference type="RefSeq" id="WP_052605022.1">
    <property type="nucleotide sequence ID" value="NZ_JXYS01000028.1"/>
</dbReference>
<comment type="function">
    <text evidence="10 13">Cell wall formation. Adds enolpyruvyl to UDP-N-acetylglucosamine.</text>
</comment>
<organism evidence="15 16">
    <name type="scientific">Acidithrix ferrooxidans</name>
    <dbReference type="NCBI Taxonomy" id="1280514"/>
    <lineage>
        <taxon>Bacteria</taxon>
        <taxon>Bacillati</taxon>
        <taxon>Actinomycetota</taxon>
        <taxon>Acidimicrobiia</taxon>
        <taxon>Acidimicrobiales</taxon>
        <taxon>Acidimicrobiaceae</taxon>
        <taxon>Acidithrix</taxon>
    </lineage>
</organism>
<keyword evidence="7 13" id="KW-0573">Peptidoglycan synthesis</keyword>
<feature type="binding site" evidence="13">
    <location>
        <position position="310"/>
    </location>
    <ligand>
        <name>UDP-N-acetyl-alpha-D-glucosamine</name>
        <dbReference type="ChEBI" id="CHEBI:57705"/>
    </ligand>
</feature>
<dbReference type="GO" id="GO:0071555">
    <property type="term" value="P:cell wall organization"/>
    <property type="evidence" value="ECO:0007669"/>
    <property type="project" value="UniProtKB-KW"/>
</dbReference>
<dbReference type="InterPro" id="IPR001986">
    <property type="entry name" value="Enolpyruvate_Tfrase_dom"/>
</dbReference>
<comment type="catalytic activity">
    <reaction evidence="12 13">
        <text>phosphoenolpyruvate + UDP-N-acetyl-alpha-D-glucosamine = UDP-N-acetyl-3-O-(1-carboxyvinyl)-alpha-D-glucosamine + phosphate</text>
        <dbReference type="Rhea" id="RHEA:18681"/>
        <dbReference type="ChEBI" id="CHEBI:43474"/>
        <dbReference type="ChEBI" id="CHEBI:57705"/>
        <dbReference type="ChEBI" id="CHEBI:58702"/>
        <dbReference type="ChEBI" id="CHEBI:68483"/>
        <dbReference type="EC" id="2.5.1.7"/>
    </reaction>
</comment>
<evidence type="ECO:0000256" key="10">
    <source>
        <dbReference type="ARBA" id="ARBA00037534"/>
    </source>
</evidence>
<feature type="binding site" evidence="13">
    <location>
        <position position="98"/>
    </location>
    <ligand>
        <name>UDP-N-acetyl-alpha-D-glucosamine</name>
        <dbReference type="ChEBI" id="CHEBI:57705"/>
    </ligand>
</feature>
<dbReference type="InterPro" id="IPR036968">
    <property type="entry name" value="Enolpyruvate_Tfrase_sf"/>
</dbReference>
<dbReference type="UniPathway" id="UPA00219"/>
<gene>
    <name evidence="13 15" type="primary">murA</name>
    <name evidence="15" type="ORF">AXFE_12600</name>
</gene>
<dbReference type="NCBIfam" id="TIGR01072">
    <property type="entry name" value="murA"/>
    <property type="match status" value="1"/>
</dbReference>
<evidence type="ECO:0000256" key="7">
    <source>
        <dbReference type="ARBA" id="ARBA00022984"/>
    </source>
</evidence>
<dbReference type="InterPro" id="IPR013792">
    <property type="entry name" value="RNA3'P_cycl/enolpyr_Trfase_a/b"/>
</dbReference>
<dbReference type="Pfam" id="PF00275">
    <property type="entry name" value="EPSP_synthase"/>
    <property type="match status" value="1"/>
</dbReference>
<dbReference type="GO" id="GO:0009252">
    <property type="term" value="P:peptidoglycan biosynthetic process"/>
    <property type="evidence" value="ECO:0007669"/>
    <property type="project" value="UniProtKB-UniRule"/>
</dbReference>
<name>A0A0D8HIV6_9ACTN</name>
<dbReference type="STRING" id="1280514.AXFE_12600"/>
<evidence type="ECO:0000256" key="9">
    <source>
        <dbReference type="ARBA" id="ARBA00023316"/>
    </source>
</evidence>
<dbReference type="EMBL" id="JXYS01000028">
    <property type="protein sequence ID" value="KJF17875.1"/>
    <property type="molecule type" value="Genomic_DNA"/>
</dbReference>
<evidence type="ECO:0000256" key="13">
    <source>
        <dbReference type="HAMAP-Rule" id="MF_00111"/>
    </source>
</evidence>
<dbReference type="InterPro" id="IPR050068">
    <property type="entry name" value="MurA_subfamily"/>
</dbReference>
<evidence type="ECO:0000313" key="15">
    <source>
        <dbReference type="EMBL" id="KJF17875.1"/>
    </source>
</evidence>
<dbReference type="GO" id="GO:0005737">
    <property type="term" value="C:cytoplasm"/>
    <property type="evidence" value="ECO:0007669"/>
    <property type="project" value="UniProtKB-SubCell"/>
</dbReference>
<feature type="active site" description="Proton donor" evidence="13">
    <location>
        <position position="122"/>
    </location>
</feature>
<dbReference type="EC" id="2.5.1.7" evidence="13"/>
<feature type="binding site" evidence="13">
    <location>
        <position position="332"/>
    </location>
    <ligand>
        <name>UDP-N-acetyl-alpha-D-glucosamine</name>
        <dbReference type="ChEBI" id="CHEBI:57705"/>
    </ligand>
</feature>
<evidence type="ECO:0000256" key="5">
    <source>
        <dbReference type="ARBA" id="ARBA00022679"/>
    </source>
</evidence>